<dbReference type="Proteomes" id="UP001597214">
    <property type="component" value="Unassembled WGS sequence"/>
</dbReference>
<dbReference type="InterPro" id="IPR040086">
    <property type="entry name" value="MJ0683-like"/>
</dbReference>
<name>A0ABW4LNH4_9BACI</name>
<keyword evidence="2" id="KW-0408">Iron</keyword>
<evidence type="ECO:0000313" key="6">
    <source>
        <dbReference type="Proteomes" id="UP001597214"/>
    </source>
</evidence>
<accession>A0ABW4LNH4</accession>
<evidence type="ECO:0000256" key="1">
    <source>
        <dbReference type="ARBA" id="ARBA00022723"/>
    </source>
</evidence>
<evidence type="ECO:0000256" key="2">
    <source>
        <dbReference type="ARBA" id="ARBA00023004"/>
    </source>
</evidence>
<dbReference type="PANTHER" id="PTHR43432">
    <property type="entry name" value="SLR0285 PROTEIN"/>
    <property type="match status" value="1"/>
</dbReference>
<dbReference type="PANTHER" id="PTHR43432:SF3">
    <property type="entry name" value="SLR0285 PROTEIN"/>
    <property type="match status" value="1"/>
</dbReference>
<gene>
    <name evidence="5" type="ORF">ACFSCX_07020</name>
</gene>
<feature type="domain" description="Radical SAM core" evidence="4">
    <location>
        <begin position="18"/>
        <end position="258"/>
    </location>
</feature>
<dbReference type="SFLD" id="SFLDS00029">
    <property type="entry name" value="Radical_SAM"/>
    <property type="match status" value="1"/>
</dbReference>
<dbReference type="InterPro" id="IPR006638">
    <property type="entry name" value="Elp3/MiaA/NifB-like_rSAM"/>
</dbReference>
<dbReference type="SFLD" id="SFLDG01084">
    <property type="entry name" value="Uncharacterised_Radical_SAM_Su"/>
    <property type="match status" value="1"/>
</dbReference>
<evidence type="ECO:0000259" key="4">
    <source>
        <dbReference type="PROSITE" id="PS51918"/>
    </source>
</evidence>
<dbReference type="InterPro" id="IPR007197">
    <property type="entry name" value="rSAM"/>
</dbReference>
<dbReference type="CDD" id="cd01335">
    <property type="entry name" value="Radical_SAM"/>
    <property type="match status" value="1"/>
</dbReference>
<dbReference type="Gene3D" id="3.80.30.30">
    <property type="match status" value="1"/>
</dbReference>
<evidence type="ECO:0000256" key="3">
    <source>
        <dbReference type="ARBA" id="ARBA00023014"/>
    </source>
</evidence>
<dbReference type="SMART" id="SM00729">
    <property type="entry name" value="Elp3"/>
    <property type="match status" value="1"/>
</dbReference>
<sequence length="272" mass="31043">MNIVEKHTKQLLTPASGFLEGYTFSLNPYSGCAFACSYCYVRKSPVGLFRKEDWGTWVDIKANAADRYQAEIKKARKKYPSISIFMSSSTDPYQPVEYKNEITKSILEAMVKEPPDFLFLQTRSPLVTRDIELLKQLNVLVSMTVETDREDIRKLFSPSAPPISARLKAIDQIGKSGIKTQVAIAPLLPSTNSFSELLSKVVNRITVDDYFQGDGSEGKRTKTMGIYKIYEKMNLQEWYNREKYKQLVVALQRYFPNEAIFISKEGFLPPVN</sequence>
<protein>
    <submittedName>
        <fullName evidence="5">Radical SAM protein</fullName>
    </submittedName>
</protein>
<proteinExistence type="predicted"/>
<dbReference type="PROSITE" id="PS51918">
    <property type="entry name" value="RADICAL_SAM"/>
    <property type="match status" value="1"/>
</dbReference>
<dbReference type="RefSeq" id="WP_377927463.1">
    <property type="nucleotide sequence ID" value="NZ_JBHUEM010000007.1"/>
</dbReference>
<evidence type="ECO:0000313" key="5">
    <source>
        <dbReference type="EMBL" id="MFD1736314.1"/>
    </source>
</evidence>
<dbReference type="EMBL" id="JBHUEM010000007">
    <property type="protein sequence ID" value="MFD1736314.1"/>
    <property type="molecule type" value="Genomic_DNA"/>
</dbReference>
<organism evidence="5 6">
    <name type="scientific">Bacillus salitolerans</name>
    <dbReference type="NCBI Taxonomy" id="1437434"/>
    <lineage>
        <taxon>Bacteria</taxon>
        <taxon>Bacillati</taxon>
        <taxon>Bacillota</taxon>
        <taxon>Bacilli</taxon>
        <taxon>Bacillales</taxon>
        <taxon>Bacillaceae</taxon>
        <taxon>Bacillus</taxon>
    </lineage>
</organism>
<keyword evidence="6" id="KW-1185">Reference proteome</keyword>
<dbReference type="Pfam" id="PF04055">
    <property type="entry name" value="Radical_SAM"/>
    <property type="match status" value="1"/>
</dbReference>
<keyword evidence="3" id="KW-0411">Iron-sulfur</keyword>
<comment type="caution">
    <text evidence="5">The sequence shown here is derived from an EMBL/GenBank/DDBJ whole genome shotgun (WGS) entry which is preliminary data.</text>
</comment>
<dbReference type="SUPFAM" id="SSF102114">
    <property type="entry name" value="Radical SAM enzymes"/>
    <property type="match status" value="1"/>
</dbReference>
<dbReference type="InterPro" id="IPR058240">
    <property type="entry name" value="rSAM_sf"/>
</dbReference>
<keyword evidence="1" id="KW-0479">Metal-binding</keyword>
<reference evidence="6" key="1">
    <citation type="journal article" date="2019" name="Int. J. Syst. Evol. Microbiol.">
        <title>The Global Catalogue of Microorganisms (GCM) 10K type strain sequencing project: providing services to taxonomists for standard genome sequencing and annotation.</title>
        <authorList>
            <consortium name="The Broad Institute Genomics Platform"/>
            <consortium name="The Broad Institute Genome Sequencing Center for Infectious Disease"/>
            <person name="Wu L."/>
            <person name="Ma J."/>
        </authorList>
    </citation>
    <scope>NUCLEOTIDE SEQUENCE [LARGE SCALE GENOMIC DNA]</scope>
    <source>
        <strain evidence="6">CCUG 49339</strain>
    </source>
</reference>